<dbReference type="Pfam" id="PF04264">
    <property type="entry name" value="YceI"/>
    <property type="match status" value="1"/>
</dbReference>
<evidence type="ECO:0000256" key="1">
    <source>
        <dbReference type="ARBA" id="ARBA00008812"/>
    </source>
</evidence>
<feature type="domain" description="Lipid/polyisoprenoid-binding YceI-like" evidence="2">
    <location>
        <begin position="9"/>
        <end position="175"/>
    </location>
</feature>
<reference evidence="3 4" key="1">
    <citation type="submission" date="2023-06" db="EMBL/GenBank/DDBJ databases">
        <authorList>
            <person name="Oyuntsetseg B."/>
            <person name="Kim S.B."/>
        </authorList>
    </citation>
    <scope>NUCLEOTIDE SEQUENCE [LARGE SCALE GENOMIC DNA]</scope>
    <source>
        <strain evidence="3 4">2-15</strain>
    </source>
</reference>
<dbReference type="PANTHER" id="PTHR34406:SF1">
    <property type="entry name" value="PROTEIN YCEI"/>
    <property type="match status" value="1"/>
</dbReference>
<dbReference type="InterPro" id="IPR036761">
    <property type="entry name" value="TTHA0802/YceI-like_sf"/>
</dbReference>
<dbReference type="EMBL" id="CP127294">
    <property type="protein sequence ID" value="WIX77246.1"/>
    <property type="molecule type" value="Genomic_DNA"/>
</dbReference>
<sequence>MSIEIKAGRYEIDPVHSSIEFSTRFVAARVRGTFGAFSGTVEVAEDLAKSSVTAAIDTASLQTGTEARDEHLRTADYFDVANHPEATFASTGLEADGDRYTLRGDLTIRGTTLPVALDLYFTGDGVDHYGNFRVGFRATTRISRSAFGVAGNVSQPGGPLLMGDATELTLQIQATAPAGEES</sequence>
<dbReference type="KEGG" id="acab:QRX50_38510"/>
<dbReference type="RefSeq" id="WP_285967987.1">
    <property type="nucleotide sequence ID" value="NZ_CP127294.1"/>
</dbReference>
<dbReference type="AlphaFoldDB" id="A0A9Y2MT07"/>
<organism evidence="3 4">
    <name type="scientific">Amycolatopsis carbonis</name>
    <dbReference type="NCBI Taxonomy" id="715471"/>
    <lineage>
        <taxon>Bacteria</taxon>
        <taxon>Bacillati</taxon>
        <taxon>Actinomycetota</taxon>
        <taxon>Actinomycetes</taxon>
        <taxon>Pseudonocardiales</taxon>
        <taxon>Pseudonocardiaceae</taxon>
        <taxon>Amycolatopsis</taxon>
    </lineage>
</organism>
<dbReference type="SMART" id="SM00867">
    <property type="entry name" value="YceI"/>
    <property type="match status" value="1"/>
</dbReference>
<gene>
    <name evidence="3" type="ORF">QRX50_38510</name>
</gene>
<name>A0A9Y2MT07_9PSEU</name>
<accession>A0A9Y2MT07</accession>
<evidence type="ECO:0000313" key="3">
    <source>
        <dbReference type="EMBL" id="WIX77246.1"/>
    </source>
</evidence>
<keyword evidence="4" id="KW-1185">Reference proteome</keyword>
<dbReference type="InterPro" id="IPR007372">
    <property type="entry name" value="Lipid/polyisoprenoid-bd_YceI"/>
</dbReference>
<comment type="similarity">
    <text evidence="1">Belongs to the UPF0312 family.</text>
</comment>
<dbReference type="SUPFAM" id="SSF101874">
    <property type="entry name" value="YceI-like"/>
    <property type="match status" value="1"/>
</dbReference>
<proteinExistence type="inferred from homology"/>
<evidence type="ECO:0000259" key="2">
    <source>
        <dbReference type="SMART" id="SM00867"/>
    </source>
</evidence>
<dbReference type="Gene3D" id="2.40.128.110">
    <property type="entry name" value="Lipid/polyisoprenoid-binding, YceI-like"/>
    <property type="match status" value="1"/>
</dbReference>
<dbReference type="PANTHER" id="PTHR34406">
    <property type="entry name" value="PROTEIN YCEI"/>
    <property type="match status" value="1"/>
</dbReference>
<evidence type="ECO:0000313" key="4">
    <source>
        <dbReference type="Proteomes" id="UP001236014"/>
    </source>
</evidence>
<protein>
    <submittedName>
        <fullName evidence="3">YceI family protein</fullName>
    </submittedName>
</protein>
<dbReference type="Proteomes" id="UP001236014">
    <property type="component" value="Chromosome"/>
</dbReference>